<protein>
    <submittedName>
        <fullName evidence="2">Uncharacterized protein</fullName>
    </submittedName>
</protein>
<sequence length="146" mass="15759">MSSMALQQQSQGGQSGGGSPLDLVVKHLDTVPNMIYGLITIIAIAFSDKIPPSFSIFADSALGRLIGVGIVVAITHFLGWSYGLLTAVAFLLVLRASPRLSNQNADGFKDMDTREIQGSRWFVERVLGEKPRELINQDVTTQAIKG</sequence>
<proteinExistence type="predicted"/>
<keyword evidence="1" id="KW-1133">Transmembrane helix</keyword>
<accession>A0A6C0APK4</accession>
<dbReference type="AlphaFoldDB" id="A0A6C0APK4"/>
<keyword evidence="1" id="KW-0472">Membrane</keyword>
<keyword evidence="1" id="KW-0812">Transmembrane</keyword>
<organism evidence="2">
    <name type="scientific">viral metagenome</name>
    <dbReference type="NCBI Taxonomy" id="1070528"/>
    <lineage>
        <taxon>unclassified sequences</taxon>
        <taxon>metagenomes</taxon>
        <taxon>organismal metagenomes</taxon>
    </lineage>
</organism>
<feature type="transmembrane region" description="Helical" evidence="1">
    <location>
        <begin position="66"/>
        <end position="94"/>
    </location>
</feature>
<dbReference type="EMBL" id="MN740759">
    <property type="protein sequence ID" value="QHS81757.1"/>
    <property type="molecule type" value="Genomic_DNA"/>
</dbReference>
<evidence type="ECO:0000313" key="2">
    <source>
        <dbReference type="EMBL" id="QHS81757.1"/>
    </source>
</evidence>
<feature type="transmembrane region" description="Helical" evidence="1">
    <location>
        <begin position="30"/>
        <end position="46"/>
    </location>
</feature>
<evidence type="ECO:0000256" key="1">
    <source>
        <dbReference type="SAM" id="Phobius"/>
    </source>
</evidence>
<reference evidence="2" key="1">
    <citation type="journal article" date="2020" name="Nature">
        <title>Giant virus diversity and host interactions through global metagenomics.</title>
        <authorList>
            <person name="Schulz F."/>
            <person name="Roux S."/>
            <person name="Paez-Espino D."/>
            <person name="Jungbluth S."/>
            <person name="Walsh D.A."/>
            <person name="Denef V.J."/>
            <person name="McMahon K.D."/>
            <person name="Konstantinidis K.T."/>
            <person name="Eloe-Fadrosh E.A."/>
            <person name="Kyrpides N.C."/>
            <person name="Woyke T."/>
        </authorList>
    </citation>
    <scope>NUCLEOTIDE SEQUENCE</scope>
    <source>
        <strain evidence="2">GVMAG-S-1101164-72</strain>
    </source>
</reference>
<name>A0A6C0APK4_9ZZZZ</name>